<sequence>MSTPPPGSGTLLQFTPFSSLVQPTFWHELTTLKIDVLRLEQNELPVRGTYSPGRSVFDRETGKEVDLGCHLTLGGDAFKKNTNIPFHTVSCTGTFKNFNTVEDFKNADKTALFNKVADQIWDSIDANGDLSALNRFLLITFADLKKYKYYYWFAFPALVAKPAWTLVHSSANIRSGTEGPVWSSAETIIKADALRNIYTKLDLQTKQGNFISAYFLVRYSSASEDVAIAPLSDYLSFFSPEPKENELQLVCFIDPSASPNNPGWPLRNALAYIHHQFTRVRPNTSKLTLNVLCWRDFELPRHGHKWQSRVGAVSISLNTAHSGAGYPGGRPSFVGWEKLPSGKLGPRLADLAPMMDPTLLASQAVDLNLKLMRWRILPSLELSTISSTKCLLLGAGTLGCYVARVLMGWGVRKLTFVDSGRVAFSNPVRQPLFDFIDCIEGENGQGKEKASCAAEAVKRIFPGVESLGVTLSIPMPGHPIPPSSVEQVGKDIRKLEDLIEEHDAIFLLMDSRESRWLPSVIGKTKGKIVMNAALGFDSYLVMRHGARHQDHTTSELGCYYCNDVVAPTDSLTDRTLDQMCTVTRPGLAAIASATLVELLVSILQHPNRDLAPAPPPNFENLPESSNTETEDGRAYKSVLGVVPHQLRGFLTQFKTLPIRGAAYNRCTACSETVLQAYEKEGFSMLLRAFNEPAYLEKLTGLDKLQAESEAILESVDWEEEDEL</sequence>
<keyword evidence="3 7" id="KW-0813">Transport</keyword>
<evidence type="ECO:0000259" key="9">
    <source>
        <dbReference type="Pfam" id="PF00899"/>
    </source>
</evidence>
<dbReference type="GO" id="GO:0015031">
    <property type="term" value="P:protein transport"/>
    <property type="evidence" value="ECO:0007669"/>
    <property type="project" value="UniProtKB-UniRule"/>
</dbReference>
<evidence type="ECO:0000256" key="4">
    <source>
        <dbReference type="ARBA" id="ARBA00022927"/>
    </source>
</evidence>
<dbReference type="EMBL" id="NBII01000006">
    <property type="protein sequence ID" value="PAV18343.1"/>
    <property type="molecule type" value="Genomic_DNA"/>
</dbReference>
<accession>A0A286UFF9</accession>
<dbReference type="Proteomes" id="UP000217199">
    <property type="component" value="Unassembled WGS sequence"/>
</dbReference>
<comment type="caution">
    <text evidence="11">The sequence shown here is derived from an EMBL/GenBank/DDBJ whole genome shotgun (WGS) entry which is preliminary data.</text>
</comment>
<reference evidence="11 12" key="1">
    <citation type="journal article" date="2017" name="Mol. Ecol.">
        <title>Comparative and population genomic landscape of Phellinus noxius: A hypervariable fungus causing root rot in trees.</title>
        <authorList>
            <person name="Chung C.L."/>
            <person name="Lee T.J."/>
            <person name="Akiba M."/>
            <person name="Lee H.H."/>
            <person name="Kuo T.H."/>
            <person name="Liu D."/>
            <person name="Ke H.M."/>
            <person name="Yokoi T."/>
            <person name="Roa M.B."/>
            <person name="Lu M.J."/>
            <person name="Chang Y.Y."/>
            <person name="Ann P.J."/>
            <person name="Tsai J.N."/>
            <person name="Chen C.Y."/>
            <person name="Tzean S.S."/>
            <person name="Ota Y."/>
            <person name="Hattori T."/>
            <person name="Sahashi N."/>
            <person name="Liou R.F."/>
            <person name="Kikuchi T."/>
            <person name="Tsai I.J."/>
        </authorList>
    </citation>
    <scope>NUCLEOTIDE SEQUENCE [LARGE SCALE GENOMIC DNA]</scope>
    <source>
        <strain evidence="11 12">FFPRI411160</strain>
    </source>
</reference>
<dbReference type="FunFam" id="3.40.140.70:FF:000001">
    <property type="entry name" value="Ubiquitin-like modifier-activating enzyme atg7"/>
    <property type="match status" value="1"/>
</dbReference>
<comment type="subcellular location">
    <subcellularLocation>
        <location evidence="7">Cytoplasm</location>
    </subcellularLocation>
    <subcellularLocation>
        <location evidence="7">Preautophagosomal structure</location>
    </subcellularLocation>
</comment>
<evidence type="ECO:0000256" key="2">
    <source>
        <dbReference type="ARBA" id="ARBA00017647"/>
    </source>
</evidence>
<dbReference type="Gene3D" id="3.40.140.70">
    <property type="entry name" value="Ubiquitin-like modifier-activating enzyme ATG7 N-terminal domain"/>
    <property type="match status" value="1"/>
</dbReference>
<comment type="similarity">
    <text evidence="1 7">Belongs to the ATG7 family.</text>
</comment>
<dbReference type="FunCoup" id="A0A286UFF9">
    <property type="interactions" value="350"/>
</dbReference>
<dbReference type="PANTHER" id="PTHR10953:SF3">
    <property type="entry name" value="UBIQUITIN-LIKE MODIFIER-ACTIVATING ENZYME ATG7"/>
    <property type="match status" value="1"/>
</dbReference>
<evidence type="ECO:0000256" key="5">
    <source>
        <dbReference type="ARBA" id="ARBA00023006"/>
    </source>
</evidence>
<dbReference type="GO" id="GO:0000407">
    <property type="term" value="C:phagophore assembly site"/>
    <property type="evidence" value="ECO:0007669"/>
    <property type="project" value="UniProtKB-SubCell"/>
</dbReference>
<evidence type="ECO:0000313" key="11">
    <source>
        <dbReference type="EMBL" id="PAV18343.1"/>
    </source>
</evidence>
<evidence type="ECO:0000256" key="7">
    <source>
        <dbReference type="RuleBase" id="RU366022"/>
    </source>
</evidence>
<feature type="domain" description="THIF-type NAD/FAD binding fold" evidence="9">
    <location>
        <begin position="372"/>
        <end position="611"/>
    </location>
</feature>
<comment type="function">
    <text evidence="7">E1-like activating enzyme involved in the 2 ubiquitin-like systems required for cytoplasm to vacuole transport (Cvt) and autophagy. Activates ATG12 for its conjugation with ATG5 and ATG8 for its conjugation with phosphatidylethanolamine. Both systems are needed for the ATG8 association to Cvt vesicles and autophagosomes membranes. Autophagy is essential for maintenance of amino acid levels and protein synthesis under nitrogen starvation. Required for selective autophagic degradation of the nucleus (nucleophagy) as well as for mitophagy which contributes to regulate mitochondrial quantity and quality by eliminating the mitochondria to a basal level to fulfill cellular energy requirements and preventing excess ROS production.</text>
</comment>
<dbReference type="InterPro" id="IPR006285">
    <property type="entry name" value="Atg7"/>
</dbReference>
<dbReference type="Gene3D" id="3.40.140.100">
    <property type="entry name" value="Ubiquitin-like modifier-activating enzyme ATG7 C-terminal domain"/>
    <property type="match status" value="1"/>
</dbReference>
<organism evidence="11 12">
    <name type="scientific">Pyrrhoderma noxium</name>
    <dbReference type="NCBI Taxonomy" id="2282107"/>
    <lineage>
        <taxon>Eukaryota</taxon>
        <taxon>Fungi</taxon>
        <taxon>Dikarya</taxon>
        <taxon>Basidiomycota</taxon>
        <taxon>Agaricomycotina</taxon>
        <taxon>Agaricomycetes</taxon>
        <taxon>Hymenochaetales</taxon>
        <taxon>Hymenochaetaceae</taxon>
        <taxon>Pyrrhoderma</taxon>
    </lineage>
</organism>
<evidence type="ECO:0000256" key="8">
    <source>
        <dbReference type="SAM" id="MobiDB-lite"/>
    </source>
</evidence>
<proteinExistence type="inferred from homology"/>
<dbReference type="STRING" id="2282107.A0A286UFF9"/>
<keyword evidence="7" id="KW-0963">Cytoplasm</keyword>
<dbReference type="FunFam" id="3.40.50.720:FF:000243">
    <property type="entry name" value="Ubiquitin-like modifier-activating enzyme ATG7"/>
    <property type="match status" value="1"/>
</dbReference>
<dbReference type="InterPro" id="IPR042523">
    <property type="entry name" value="Atg7_N_2"/>
</dbReference>
<dbReference type="InterPro" id="IPR035985">
    <property type="entry name" value="Ubiquitin-activating_enz"/>
</dbReference>
<dbReference type="InterPro" id="IPR032197">
    <property type="entry name" value="Atg7_N"/>
</dbReference>
<name>A0A286UFF9_9AGAM</name>
<feature type="active site" description="Glycyl thioester intermediate" evidence="6">
    <location>
        <position position="580"/>
    </location>
</feature>
<dbReference type="Pfam" id="PF16420">
    <property type="entry name" value="ATG7_N"/>
    <property type="match status" value="1"/>
</dbReference>
<dbReference type="GO" id="GO:0019778">
    <property type="term" value="F:Atg12 activating enzyme activity"/>
    <property type="evidence" value="ECO:0007669"/>
    <property type="project" value="TreeGrafter"/>
</dbReference>
<keyword evidence="4 7" id="KW-0653">Protein transport</keyword>
<gene>
    <name evidence="11" type="ORF">PNOK_0682900</name>
</gene>
<keyword evidence="7" id="KW-0833">Ubl conjugation pathway</keyword>
<dbReference type="CDD" id="cd01486">
    <property type="entry name" value="Apg7"/>
    <property type="match status" value="1"/>
</dbReference>
<dbReference type="GO" id="GO:0000422">
    <property type="term" value="P:autophagy of mitochondrion"/>
    <property type="evidence" value="ECO:0007669"/>
    <property type="project" value="TreeGrafter"/>
</dbReference>
<dbReference type="InterPro" id="IPR042522">
    <property type="entry name" value="Atg7_N_1"/>
</dbReference>
<keyword evidence="12" id="KW-1185">Reference proteome</keyword>
<dbReference type="Gene3D" id="3.40.50.720">
    <property type="entry name" value="NAD(P)-binding Rossmann-like Domain"/>
    <property type="match status" value="1"/>
</dbReference>
<evidence type="ECO:0000256" key="3">
    <source>
        <dbReference type="ARBA" id="ARBA00022448"/>
    </source>
</evidence>
<dbReference type="GO" id="GO:0019779">
    <property type="term" value="F:Atg8 activating enzyme activity"/>
    <property type="evidence" value="ECO:0007669"/>
    <property type="project" value="TreeGrafter"/>
</dbReference>
<evidence type="ECO:0000259" key="10">
    <source>
        <dbReference type="Pfam" id="PF16420"/>
    </source>
</evidence>
<dbReference type="GO" id="GO:0032446">
    <property type="term" value="P:protein modification by small protein conjugation"/>
    <property type="evidence" value="ECO:0007669"/>
    <property type="project" value="TreeGrafter"/>
</dbReference>
<evidence type="ECO:0000313" key="12">
    <source>
        <dbReference type="Proteomes" id="UP000217199"/>
    </source>
</evidence>
<evidence type="ECO:0000256" key="1">
    <source>
        <dbReference type="ARBA" id="ARBA00010931"/>
    </source>
</evidence>
<dbReference type="GO" id="GO:0034727">
    <property type="term" value="P:piecemeal microautophagy of the nucleus"/>
    <property type="evidence" value="ECO:0007669"/>
    <property type="project" value="TreeGrafter"/>
</dbReference>
<dbReference type="GO" id="GO:0006995">
    <property type="term" value="P:cellular response to nitrogen starvation"/>
    <property type="evidence" value="ECO:0007669"/>
    <property type="project" value="TreeGrafter"/>
</dbReference>
<dbReference type="SUPFAM" id="SSF69572">
    <property type="entry name" value="Activating enzymes of the ubiquitin-like proteins"/>
    <property type="match status" value="1"/>
</dbReference>
<feature type="domain" description="Ubiquitin-like modifier-activating enzyme Atg7 N-terminal" evidence="10">
    <location>
        <begin position="12"/>
        <end position="355"/>
    </location>
</feature>
<evidence type="ECO:0000256" key="6">
    <source>
        <dbReference type="PIRSR" id="PIRSR606285-1"/>
    </source>
</evidence>
<dbReference type="InterPro" id="IPR000594">
    <property type="entry name" value="ThiF_NAD_FAD-bd"/>
</dbReference>
<dbReference type="InterPro" id="IPR045886">
    <property type="entry name" value="ThiF/MoeB/HesA"/>
</dbReference>
<dbReference type="OrthoDB" id="338614at2759"/>
<feature type="region of interest" description="Disordered" evidence="8">
    <location>
        <begin position="611"/>
        <end position="632"/>
    </location>
</feature>
<dbReference type="GO" id="GO:0000045">
    <property type="term" value="P:autophagosome assembly"/>
    <property type="evidence" value="ECO:0007669"/>
    <property type="project" value="TreeGrafter"/>
</dbReference>
<dbReference type="Pfam" id="PF00899">
    <property type="entry name" value="ThiF"/>
    <property type="match status" value="1"/>
</dbReference>
<dbReference type="PANTHER" id="PTHR10953">
    <property type="entry name" value="UBIQUITIN-ACTIVATING ENZYME E1"/>
    <property type="match status" value="1"/>
</dbReference>
<dbReference type="AlphaFoldDB" id="A0A286UFF9"/>
<comment type="subunit">
    <text evidence="7">Homodimer.</text>
</comment>
<dbReference type="NCBIfam" id="TIGR01381">
    <property type="entry name" value="E1_like_apg7"/>
    <property type="match status" value="1"/>
</dbReference>
<dbReference type="InParanoid" id="A0A286UFF9"/>
<keyword evidence="5 7" id="KW-0072">Autophagy</keyword>
<protein>
    <recommendedName>
        <fullName evidence="2 7">Ubiquitin-like modifier-activating enzyme ATG7</fullName>
    </recommendedName>
    <alternativeName>
        <fullName evidence="7">Autophagy-related protein 7</fullName>
    </alternativeName>
</protein>